<keyword evidence="2" id="KW-1185">Reference proteome</keyword>
<dbReference type="AlphaFoldDB" id="A0A1B0ACN3"/>
<dbReference type="VEuPathDB" id="VectorBase:GPAI041333"/>
<organism evidence="1 2">
    <name type="scientific">Glossina pallidipes</name>
    <name type="common">Tsetse fly</name>
    <dbReference type="NCBI Taxonomy" id="7398"/>
    <lineage>
        <taxon>Eukaryota</taxon>
        <taxon>Metazoa</taxon>
        <taxon>Ecdysozoa</taxon>
        <taxon>Arthropoda</taxon>
        <taxon>Hexapoda</taxon>
        <taxon>Insecta</taxon>
        <taxon>Pterygota</taxon>
        <taxon>Neoptera</taxon>
        <taxon>Endopterygota</taxon>
        <taxon>Diptera</taxon>
        <taxon>Brachycera</taxon>
        <taxon>Muscomorpha</taxon>
        <taxon>Hippoboscoidea</taxon>
        <taxon>Glossinidae</taxon>
        <taxon>Glossina</taxon>
    </lineage>
</organism>
<sequence>MKSFVDRVTENDDDKAAVAVDVFIELSASMSSKLAEGISFCSTDEGASFSLAVAVAAELFSFSLTTVAVAAAATAEDATEAPAPSIASFVVRETAFAAVGNSFDA</sequence>
<accession>A0A1B0ACN3</accession>
<dbReference type="EnsemblMetazoa" id="GPAI041333-RA">
    <property type="protein sequence ID" value="GPAI041333-PA"/>
    <property type="gene ID" value="GPAI041333"/>
</dbReference>
<reference evidence="2" key="1">
    <citation type="submission" date="2014-03" db="EMBL/GenBank/DDBJ databases">
        <authorList>
            <person name="Aksoy S."/>
            <person name="Warren W."/>
            <person name="Wilson R.K."/>
        </authorList>
    </citation>
    <scope>NUCLEOTIDE SEQUENCE [LARGE SCALE GENOMIC DNA]</scope>
    <source>
        <strain evidence="2">IAEA</strain>
    </source>
</reference>
<evidence type="ECO:0000313" key="1">
    <source>
        <dbReference type="EnsemblMetazoa" id="GPAI041333-PA"/>
    </source>
</evidence>
<proteinExistence type="predicted"/>
<protein>
    <submittedName>
        <fullName evidence="1">Uncharacterized protein</fullName>
    </submittedName>
</protein>
<name>A0A1B0ACN3_GLOPL</name>
<reference evidence="1" key="2">
    <citation type="submission" date="2020-05" db="UniProtKB">
        <authorList>
            <consortium name="EnsemblMetazoa"/>
        </authorList>
    </citation>
    <scope>IDENTIFICATION</scope>
    <source>
        <strain evidence="1">IAEA</strain>
    </source>
</reference>
<dbReference type="Proteomes" id="UP000092445">
    <property type="component" value="Unassembled WGS sequence"/>
</dbReference>
<evidence type="ECO:0000313" key="2">
    <source>
        <dbReference type="Proteomes" id="UP000092445"/>
    </source>
</evidence>